<feature type="region of interest" description="Disordered" evidence="1">
    <location>
        <begin position="691"/>
        <end position="722"/>
    </location>
</feature>
<reference evidence="2" key="1">
    <citation type="journal article" date="2021" name="Proc. Natl. Acad. Sci. U.S.A.">
        <title>A Catalog of Tens of Thousands of Viruses from Human Metagenomes Reveals Hidden Associations with Chronic Diseases.</title>
        <authorList>
            <person name="Tisza M.J."/>
            <person name="Buck C.B."/>
        </authorList>
    </citation>
    <scope>NUCLEOTIDE SEQUENCE</scope>
    <source>
        <strain evidence="2">CtgXL3</strain>
    </source>
</reference>
<feature type="region of interest" description="Disordered" evidence="1">
    <location>
        <begin position="1"/>
        <end position="41"/>
    </location>
</feature>
<proteinExistence type="predicted"/>
<sequence>MLKIVPRTKKKPVPKKKVPPKKKTTTPVEIDETPEVEEEPKKNYSSLHDVMDTNRPFKLVFSGVENESYYDILFDCGVRSFLMSYHYIQSKHIKMRDRFDGTGVKLFIDSGAHTYQNDPKYLELPLEYWEKHLQKYLNWVERNRKYIFAIASFDFENIVGADTVDRWNREYLEPFMLRTGIPVCFVWHQNSKYDWEFYCKRYPYVGFSSVNTEGEAIELSEYKQRLKVAEKNEALVHGFGMTRTGMLTELPFYTSDSTTWLVGLQYGEMNYWNGTKMNRLKKDKWKSPAVLSEFERRYNSDQTLLEQEDITEVIKVNVFAFLDAEDYIVTKLRSQMYWLKAKTTKRDVNNLPPDFFPDPDMVMVCLDEGDKSVVSYAQKFNINPEYADADFLVCCATLFLNWDNSIYSDCKDILIEDEAVIKSLHDTLINRIVPGVDEMVEDLTQLFKECISGENDKLLQIGTNFDRAQKEREHYIEEEDEYEEVEVSEGEIRAAVYNNIPKDRLLTAGEDSAPEITELDAEIFNGTGITPRFDDRGKFLKGVRQVKKPKSVYSKKFPKLACATCFAASTCPEYKDGYVCAYNKLFSNYDTRNMGDIVEAMQSMASVNMGRLQKAMLFETLGGALDPQVSQLINQNVTLLNNLKSMYENTNAMVLKQTRNIRQDGSVEESVQVTNPHSMGIMEQLLSKIMPSSDKEDEVIVESEDVTPKKKSSAYADLEEDD</sequence>
<accession>A0A8S5QQE4</accession>
<feature type="compositionally biased region" description="Basic residues" evidence="1">
    <location>
        <begin position="1"/>
        <end position="24"/>
    </location>
</feature>
<organism evidence="2">
    <name type="scientific">Myoviridae sp. ctgXL3</name>
    <dbReference type="NCBI Taxonomy" id="2826681"/>
    <lineage>
        <taxon>Viruses</taxon>
        <taxon>Duplodnaviria</taxon>
        <taxon>Heunggongvirae</taxon>
        <taxon>Uroviricota</taxon>
        <taxon>Caudoviricetes</taxon>
    </lineage>
</organism>
<name>A0A8S5QQE4_9CAUD</name>
<dbReference type="EMBL" id="BK015712">
    <property type="protein sequence ID" value="DAE21495.1"/>
    <property type="molecule type" value="Genomic_DNA"/>
</dbReference>
<evidence type="ECO:0000313" key="2">
    <source>
        <dbReference type="EMBL" id="DAE21495.1"/>
    </source>
</evidence>
<feature type="compositionally biased region" description="Acidic residues" evidence="1">
    <location>
        <begin position="29"/>
        <end position="38"/>
    </location>
</feature>
<evidence type="ECO:0000256" key="1">
    <source>
        <dbReference type="SAM" id="MobiDB-lite"/>
    </source>
</evidence>
<protein>
    <submittedName>
        <fullName evidence="2">Uncharacterized protein</fullName>
    </submittedName>
</protein>
<feature type="compositionally biased region" description="Acidic residues" evidence="1">
    <location>
        <begin position="695"/>
        <end position="705"/>
    </location>
</feature>